<gene>
    <name evidence="1" type="ORF">MSG28_004390</name>
</gene>
<evidence type="ECO:0000313" key="2">
    <source>
        <dbReference type="Proteomes" id="UP001064048"/>
    </source>
</evidence>
<name>A0ACC0KJR6_CHOFU</name>
<keyword evidence="2" id="KW-1185">Reference proteome</keyword>
<reference evidence="1 2" key="1">
    <citation type="journal article" date="2022" name="Genome Biol. Evol.">
        <title>The Spruce Budworm Genome: Reconstructing the Evolutionary History of Antifreeze Proteins.</title>
        <authorList>
            <person name="Beliveau C."/>
            <person name="Gagne P."/>
            <person name="Picq S."/>
            <person name="Vernygora O."/>
            <person name="Keeling C.I."/>
            <person name="Pinkney K."/>
            <person name="Doucet D."/>
            <person name="Wen F."/>
            <person name="Johnston J.S."/>
            <person name="Maaroufi H."/>
            <person name="Boyle B."/>
            <person name="Laroche J."/>
            <person name="Dewar K."/>
            <person name="Juretic N."/>
            <person name="Blackburn G."/>
            <person name="Nisole A."/>
            <person name="Brunet B."/>
            <person name="Brandao M."/>
            <person name="Lumley L."/>
            <person name="Duan J."/>
            <person name="Quan G."/>
            <person name="Lucarotti C.J."/>
            <person name="Roe A.D."/>
            <person name="Sperling F.A.H."/>
            <person name="Levesque R.C."/>
            <person name="Cusson M."/>
        </authorList>
    </citation>
    <scope>NUCLEOTIDE SEQUENCE [LARGE SCALE GENOMIC DNA]</scope>
    <source>
        <strain evidence="1">Glfc:IPQL:Cfum</strain>
    </source>
</reference>
<comment type="caution">
    <text evidence="1">The sequence shown here is derived from an EMBL/GenBank/DDBJ whole genome shotgun (WGS) entry which is preliminary data.</text>
</comment>
<evidence type="ECO:0000313" key="1">
    <source>
        <dbReference type="EMBL" id="KAI8436356.1"/>
    </source>
</evidence>
<dbReference type="Proteomes" id="UP001064048">
    <property type="component" value="Chromosome 6"/>
</dbReference>
<accession>A0ACC0KJR6</accession>
<sequence length="263" mass="29337">MVTFVPESSSFPDSVYPSSGGWRRRAARRARALCSAKTLRRRVPLLAWLPDYSLRSGLADCIAGQYTRNTLYPTRRLPARAAARVAAGLLAPQRAGRLHRRSVHPQHSVSHKTLRRRVPLLAWLPDYSLRSGWPTASPVSTPATLCIPQDASRRVPLLAWLPDYSLRSGLADCIAGQYTRNTLYPTRRLPARAAARVAAGLLAPQRAGRLHRRSVHPQHSVSHKTLRRRVTASPVSTPEDPCRLVSLLSWLLSYSQRTVLLRS</sequence>
<dbReference type="EMBL" id="CM046106">
    <property type="protein sequence ID" value="KAI8436356.1"/>
    <property type="molecule type" value="Genomic_DNA"/>
</dbReference>
<proteinExistence type="predicted"/>
<organism evidence="1 2">
    <name type="scientific">Choristoneura fumiferana</name>
    <name type="common">Spruce budworm moth</name>
    <name type="synonym">Archips fumiferana</name>
    <dbReference type="NCBI Taxonomy" id="7141"/>
    <lineage>
        <taxon>Eukaryota</taxon>
        <taxon>Metazoa</taxon>
        <taxon>Ecdysozoa</taxon>
        <taxon>Arthropoda</taxon>
        <taxon>Hexapoda</taxon>
        <taxon>Insecta</taxon>
        <taxon>Pterygota</taxon>
        <taxon>Neoptera</taxon>
        <taxon>Endopterygota</taxon>
        <taxon>Lepidoptera</taxon>
        <taxon>Glossata</taxon>
        <taxon>Ditrysia</taxon>
        <taxon>Tortricoidea</taxon>
        <taxon>Tortricidae</taxon>
        <taxon>Tortricinae</taxon>
        <taxon>Choristoneura</taxon>
    </lineage>
</organism>
<protein>
    <submittedName>
        <fullName evidence="1">Uncharacterized protein</fullName>
    </submittedName>
</protein>